<reference evidence="2" key="1">
    <citation type="submission" date="2022-11" db="UniProtKB">
        <authorList>
            <consortium name="WormBaseParasite"/>
        </authorList>
    </citation>
    <scope>IDENTIFICATION</scope>
</reference>
<organism evidence="1 2">
    <name type="scientific">Ditylenchus dipsaci</name>
    <dbReference type="NCBI Taxonomy" id="166011"/>
    <lineage>
        <taxon>Eukaryota</taxon>
        <taxon>Metazoa</taxon>
        <taxon>Ecdysozoa</taxon>
        <taxon>Nematoda</taxon>
        <taxon>Chromadorea</taxon>
        <taxon>Rhabditida</taxon>
        <taxon>Tylenchina</taxon>
        <taxon>Tylenchomorpha</taxon>
        <taxon>Sphaerularioidea</taxon>
        <taxon>Anguinidae</taxon>
        <taxon>Anguininae</taxon>
        <taxon>Ditylenchus</taxon>
    </lineage>
</organism>
<evidence type="ECO:0000313" key="2">
    <source>
        <dbReference type="WBParaSite" id="jg19239"/>
    </source>
</evidence>
<name>A0A915DF75_9BILA</name>
<dbReference type="WBParaSite" id="jg19239">
    <property type="protein sequence ID" value="jg19239"/>
    <property type="gene ID" value="jg19239"/>
</dbReference>
<dbReference type="AlphaFoldDB" id="A0A915DF75"/>
<keyword evidence="1" id="KW-1185">Reference proteome</keyword>
<proteinExistence type="predicted"/>
<dbReference type="Proteomes" id="UP000887574">
    <property type="component" value="Unplaced"/>
</dbReference>
<accession>A0A915DF75</accession>
<evidence type="ECO:0000313" key="1">
    <source>
        <dbReference type="Proteomes" id="UP000887574"/>
    </source>
</evidence>
<protein>
    <submittedName>
        <fullName evidence="2">Uncharacterized protein</fullName>
    </submittedName>
</protein>
<sequence length="99" mass="11678">MERFGIDRVMSHESEPLFVDKGQVKLVDPNDNEPCTAKWILNKDETDYIRDYIEVEGKDTKADDALKVTYKPKLCTFEQELEEAYGIKDNRKPKPTFWY</sequence>